<gene>
    <name evidence="11" type="primary">bepG_2</name>
    <name evidence="11" type="ORF">Pan181_27900</name>
</gene>
<feature type="transmembrane region" description="Helical" evidence="9">
    <location>
        <begin position="967"/>
        <end position="992"/>
    </location>
</feature>
<dbReference type="PROSITE" id="PS50156">
    <property type="entry name" value="SSD"/>
    <property type="match status" value="1"/>
</dbReference>
<evidence type="ECO:0000256" key="3">
    <source>
        <dbReference type="ARBA" id="ARBA00022475"/>
    </source>
</evidence>
<dbReference type="Gene3D" id="3.30.70.1320">
    <property type="entry name" value="Multidrug efflux transporter AcrB pore domain like"/>
    <property type="match status" value="1"/>
</dbReference>
<evidence type="ECO:0000256" key="9">
    <source>
        <dbReference type="SAM" id="Phobius"/>
    </source>
</evidence>
<feature type="transmembrane region" description="Helical" evidence="9">
    <location>
        <begin position="938"/>
        <end position="961"/>
    </location>
</feature>
<dbReference type="AlphaFoldDB" id="A0A518APC0"/>
<keyword evidence="2" id="KW-0813">Transport</keyword>
<dbReference type="Gene3D" id="3.30.70.1430">
    <property type="entry name" value="Multidrug efflux transporter AcrB pore domain"/>
    <property type="match status" value="2"/>
</dbReference>
<protein>
    <submittedName>
        <fullName evidence="11">Efflux pump membrane transporter BepG</fullName>
    </submittedName>
</protein>
<comment type="subcellular location">
    <subcellularLocation>
        <location evidence="1">Cell inner membrane</location>
        <topology evidence="1">Multi-pass membrane protein</topology>
    </subcellularLocation>
</comment>
<evidence type="ECO:0000256" key="1">
    <source>
        <dbReference type="ARBA" id="ARBA00004429"/>
    </source>
</evidence>
<feature type="transmembrane region" description="Helical" evidence="9">
    <location>
        <begin position="368"/>
        <end position="388"/>
    </location>
</feature>
<dbReference type="OrthoDB" id="220575at2"/>
<dbReference type="GO" id="GO:0005886">
    <property type="term" value="C:plasma membrane"/>
    <property type="evidence" value="ECO:0007669"/>
    <property type="project" value="UniProtKB-SubCell"/>
</dbReference>
<dbReference type="InterPro" id="IPR000731">
    <property type="entry name" value="SSD"/>
</dbReference>
<evidence type="ECO:0000256" key="2">
    <source>
        <dbReference type="ARBA" id="ARBA00022448"/>
    </source>
</evidence>
<feature type="transmembrane region" description="Helical" evidence="9">
    <location>
        <begin position="436"/>
        <end position="460"/>
    </location>
</feature>
<keyword evidence="12" id="KW-1185">Reference proteome</keyword>
<feature type="coiled-coil region" evidence="8">
    <location>
        <begin position="675"/>
        <end position="702"/>
    </location>
</feature>
<evidence type="ECO:0000256" key="5">
    <source>
        <dbReference type="ARBA" id="ARBA00022692"/>
    </source>
</evidence>
<dbReference type="Pfam" id="PF00873">
    <property type="entry name" value="ACR_tran"/>
    <property type="match status" value="1"/>
</dbReference>
<dbReference type="PRINTS" id="PR00702">
    <property type="entry name" value="ACRIFLAVINRP"/>
</dbReference>
<keyword evidence="3" id="KW-1003">Cell membrane</keyword>
<feature type="transmembrane region" description="Helical" evidence="9">
    <location>
        <begin position="542"/>
        <end position="560"/>
    </location>
</feature>
<evidence type="ECO:0000256" key="4">
    <source>
        <dbReference type="ARBA" id="ARBA00022519"/>
    </source>
</evidence>
<dbReference type="PANTHER" id="PTHR32063">
    <property type="match status" value="1"/>
</dbReference>
<dbReference type="PANTHER" id="PTHR32063:SF9">
    <property type="entry name" value="SIMILAR TO MULTIDRUG RESISTANCE PROTEIN MEXB"/>
    <property type="match status" value="1"/>
</dbReference>
<feature type="transmembrane region" description="Helical" evidence="9">
    <location>
        <begin position="342"/>
        <end position="361"/>
    </location>
</feature>
<evidence type="ECO:0000256" key="6">
    <source>
        <dbReference type="ARBA" id="ARBA00022989"/>
    </source>
</evidence>
<dbReference type="FunFam" id="1.20.1640.10:FF:000001">
    <property type="entry name" value="Efflux pump membrane transporter"/>
    <property type="match status" value="1"/>
</dbReference>
<organism evidence="11 12">
    <name type="scientific">Aeoliella mucimassa</name>
    <dbReference type="NCBI Taxonomy" id="2527972"/>
    <lineage>
        <taxon>Bacteria</taxon>
        <taxon>Pseudomonadati</taxon>
        <taxon>Planctomycetota</taxon>
        <taxon>Planctomycetia</taxon>
        <taxon>Pirellulales</taxon>
        <taxon>Lacipirellulaceae</taxon>
        <taxon>Aeoliella</taxon>
    </lineage>
</organism>
<feature type="transmembrane region" description="Helical" evidence="9">
    <location>
        <begin position="915"/>
        <end position="931"/>
    </location>
</feature>
<feature type="transmembrane region" description="Helical" evidence="9">
    <location>
        <begin position="472"/>
        <end position="497"/>
    </location>
</feature>
<feature type="transmembrane region" description="Helical" evidence="9">
    <location>
        <begin position="1051"/>
        <end position="1070"/>
    </location>
</feature>
<dbReference type="EMBL" id="CP036278">
    <property type="protein sequence ID" value="QDU56580.1"/>
    <property type="molecule type" value="Genomic_DNA"/>
</dbReference>
<dbReference type="Gene3D" id="3.30.2090.10">
    <property type="entry name" value="Multidrug efflux transporter AcrB TolC docking domain, DN and DC subdomains"/>
    <property type="match status" value="2"/>
</dbReference>
<sequence length="1096" mass="120192">MFTKFLHRPALAIVISLIILFLGGLGIETLPVSQYPSVAPPTVQVSIAYPGASANVLVDSVLIPLEQSINGVQDMRYIASDATSAGEATIRIYFEPGTDPNINVVNVQNRVNIVMNRLPELVQREGILVSQVVPSMLMYVNVYSTDPNADQKFLYNFANTEIMPVIKRIKGMGLPTNLGNRSYAMRVWLNPERMRAYSISSEDVMEALAEQSIIGSPGRLGQATGRTSQTMEYVLTYVGRYNTEKQYENIILRANPEGEILRLKDIAEVELGSEFFDIYSDIDGHPAASIILKQSPGSNAADVIEEIKTTLDDIKEKRFPPGMDYELAYDVSKFLDASIEKVLHTLLEAFILVSLVVYMFLGDLRSTLIPTLAVPVSLIGTFFVLKLFGLSINLITLFAMVLAIGVVVDDAIVVVEAVHAKMHEKHLSPYRATMEVIHEISGAIVAITLVMTAVFVPVTFVPGPVGTFYRQFGITMATSIILSGVVALTLTPVLCAMILKPHVPAEAKAAKAAKKRSLFKTILLAIGGLLVLAGITYVAYELWGWVGFLLLLVPLVRGPFDKAVDIGTNIYVACVRLVVTRRVFTVLLIAAFGAGIYFVDLILPTGFIPGEDQGIIYGIVQTRPGSTLEYTNEKSHELQKIAKEFDEVTSVTSLAGYEVLTEGRGSNAGTCIINLKDWNERKLSARDLIKELEERCQEISDVKIEFFEPPAVPGFGAAGGFSMRLLDQTNSSDYQKLGEVTDTFMAALRERQELKGLFTFYTSDYPQKELIINNDVAMQKGVSIKTALENINILIGSTYEQGFIRFNQFYKVYVQASPEFRRFPEDLENLFVKNEAGEMVPYSAFMTIDDRKGLNEITRYNLYPSAAIQGAPAAGYSSGQAIAAIKEVAAEVLPNGYDIGWEGLSFDESKEGHETVYIFIIVVAFVYLVLVGQYESFIIPLAVILSLPIGVFGSFLFLKAMGLANDVYAQIGLVMLVGLLGKNAILIVEFAVQRRQQGASISEAGVDGGRLRFRPIQMTSFAFIAGLIPLVIATGAGAIGNRTIGTTAAGGMLVGTIVGVLVIPGLYYLFGRIADNRHLIKDEHYDPLSELFEREE</sequence>
<evidence type="ECO:0000313" key="12">
    <source>
        <dbReference type="Proteomes" id="UP000315750"/>
    </source>
</evidence>
<dbReference type="RefSeq" id="WP_145247301.1">
    <property type="nucleotide sequence ID" value="NZ_CP036278.1"/>
</dbReference>
<dbReference type="Gene3D" id="3.30.70.1440">
    <property type="entry name" value="Multidrug efflux transporter AcrB pore domain"/>
    <property type="match status" value="1"/>
</dbReference>
<feature type="transmembrane region" description="Helical" evidence="9">
    <location>
        <begin position="518"/>
        <end position="536"/>
    </location>
</feature>
<dbReference type="Gene3D" id="1.20.1640.10">
    <property type="entry name" value="Multidrug efflux transporter AcrB transmembrane domain"/>
    <property type="match status" value="2"/>
</dbReference>
<accession>A0A518APC0</accession>
<name>A0A518APC0_9BACT</name>
<dbReference type="InterPro" id="IPR001036">
    <property type="entry name" value="Acrflvin-R"/>
</dbReference>
<dbReference type="KEGG" id="amuc:Pan181_27900"/>
<evidence type="ECO:0000259" key="10">
    <source>
        <dbReference type="PROSITE" id="PS50156"/>
    </source>
</evidence>
<keyword evidence="4" id="KW-0997">Cell inner membrane</keyword>
<keyword evidence="5 9" id="KW-0812">Transmembrane</keyword>
<reference evidence="11 12" key="1">
    <citation type="submission" date="2019-02" db="EMBL/GenBank/DDBJ databases">
        <title>Deep-cultivation of Planctomycetes and their phenomic and genomic characterization uncovers novel biology.</title>
        <authorList>
            <person name="Wiegand S."/>
            <person name="Jogler M."/>
            <person name="Boedeker C."/>
            <person name="Pinto D."/>
            <person name="Vollmers J."/>
            <person name="Rivas-Marin E."/>
            <person name="Kohn T."/>
            <person name="Peeters S.H."/>
            <person name="Heuer A."/>
            <person name="Rast P."/>
            <person name="Oberbeckmann S."/>
            <person name="Bunk B."/>
            <person name="Jeske O."/>
            <person name="Meyerdierks A."/>
            <person name="Storesund J.E."/>
            <person name="Kallscheuer N."/>
            <person name="Luecker S."/>
            <person name="Lage O.M."/>
            <person name="Pohl T."/>
            <person name="Merkel B.J."/>
            <person name="Hornburger P."/>
            <person name="Mueller R.-W."/>
            <person name="Bruemmer F."/>
            <person name="Labrenz M."/>
            <person name="Spormann A.M."/>
            <person name="Op den Camp H."/>
            <person name="Overmann J."/>
            <person name="Amann R."/>
            <person name="Jetten M.S.M."/>
            <person name="Mascher T."/>
            <person name="Medema M.H."/>
            <person name="Devos D.P."/>
            <person name="Kaster A.-K."/>
            <person name="Ovreas L."/>
            <person name="Rohde M."/>
            <person name="Galperin M.Y."/>
            <person name="Jogler C."/>
        </authorList>
    </citation>
    <scope>NUCLEOTIDE SEQUENCE [LARGE SCALE GENOMIC DNA]</scope>
    <source>
        <strain evidence="11 12">Pan181</strain>
    </source>
</reference>
<feature type="transmembrane region" description="Helical" evidence="9">
    <location>
        <begin position="1020"/>
        <end position="1039"/>
    </location>
</feature>
<keyword evidence="8" id="KW-0175">Coiled coil</keyword>
<dbReference type="GO" id="GO:0042910">
    <property type="term" value="F:xenobiotic transmembrane transporter activity"/>
    <property type="evidence" value="ECO:0007669"/>
    <property type="project" value="TreeGrafter"/>
</dbReference>
<evidence type="ECO:0000256" key="8">
    <source>
        <dbReference type="SAM" id="Coils"/>
    </source>
</evidence>
<proteinExistence type="predicted"/>
<evidence type="ECO:0000256" key="7">
    <source>
        <dbReference type="ARBA" id="ARBA00023136"/>
    </source>
</evidence>
<dbReference type="InterPro" id="IPR027463">
    <property type="entry name" value="AcrB_DN_DC_subdom"/>
</dbReference>
<keyword evidence="6 9" id="KW-1133">Transmembrane helix</keyword>
<keyword evidence="7 9" id="KW-0472">Membrane</keyword>
<dbReference type="SUPFAM" id="SSF82714">
    <property type="entry name" value="Multidrug efflux transporter AcrB TolC docking domain, DN and DC subdomains"/>
    <property type="match status" value="2"/>
</dbReference>
<feature type="transmembrane region" description="Helical" evidence="9">
    <location>
        <begin position="394"/>
        <end position="415"/>
    </location>
</feature>
<feature type="transmembrane region" description="Helical" evidence="9">
    <location>
        <begin position="581"/>
        <end position="599"/>
    </location>
</feature>
<dbReference type="SUPFAM" id="SSF82693">
    <property type="entry name" value="Multidrug efflux transporter AcrB pore domain, PN1, PN2, PC1 and PC2 subdomains"/>
    <property type="match status" value="4"/>
</dbReference>
<dbReference type="SUPFAM" id="SSF82866">
    <property type="entry name" value="Multidrug efflux transporter AcrB transmembrane domain"/>
    <property type="match status" value="2"/>
</dbReference>
<feature type="domain" description="SSD" evidence="10">
    <location>
        <begin position="372"/>
        <end position="497"/>
    </location>
</feature>
<evidence type="ECO:0000313" key="11">
    <source>
        <dbReference type="EMBL" id="QDU56580.1"/>
    </source>
</evidence>
<dbReference type="Proteomes" id="UP000315750">
    <property type="component" value="Chromosome"/>
</dbReference>